<keyword evidence="2" id="KW-0677">Repeat</keyword>
<dbReference type="PANTHER" id="PTHR23116">
    <property type="entry name" value="PDZ DOMAIN CONTAINING WHIRLIN AND HARMONIN-RELATED"/>
    <property type="match status" value="1"/>
</dbReference>
<evidence type="ECO:0000313" key="5">
    <source>
        <dbReference type="EMBL" id="VEN63799.1"/>
    </source>
</evidence>
<dbReference type="EMBL" id="CAACVG010014851">
    <property type="protein sequence ID" value="VEN63799.1"/>
    <property type="molecule type" value="Genomic_DNA"/>
</dbReference>
<dbReference type="Proteomes" id="UP000410492">
    <property type="component" value="Unassembled WGS sequence"/>
</dbReference>
<name>A0A653DU96_CALMS</name>
<proteinExistence type="predicted"/>
<keyword evidence="3" id="KW-0966">Cell projection</keyword>
<dbReference type="InterPro" id="IPR051844">
    <property type="entry name" value="USH2_Complex_Protein"/>
</dbReference>
<dbReference type="OrthoDB" id="10029564at2759"/>
<keyword evidence="6" id="KW-1185">Reference proteome</keyword>
<gene>
    <name evidence="5" type="ORF">CALMAC_LOCUS20517</name>
</gene>
<dbReference type="GO" id="GO:0032426">
    <property type="term" value="C:stereocilium tip"/>
    <property type="evidence" value="ECO:0007669"/>
    <property type="project" value="TreeGrafter"/>
</dbReference>
<accession>A0A653DU96</accession>
<protein>
    <recommendedName>
        <fullName evidence="4">PDZ domain-containing protein</fullName>
    </recommendedName>
</protein>
<dbReference type="InterPro" id="IPR036034">
    <property type="entry name" value="PDZ_sf"/>
</dbReference>
<sequence>MQRLATGPGERGEAGRVVHDEEGNLRVTENGAAYYAGGLEVGQLILRVDGQPVDGLQHQDIARLIAESFARRDRPDIEFLVQEAKKSNLEPKPTALVFLEA</sequence>
<evidence type="ECO:0000256" key="3">
    <source>
        <dbReference type="ARBA" id="ARBA00023273"/>
    </source>
</evidence>
<dbReference type="AlphaFoldDB" id="A0A653DU96"/>
<dbReference type="Gene3D" id="2.30.42.10">
    <property type="match status" value="1"/>
</dbReference>
<dbReference type="GO" id="GO:0005929">
    <property type="term" value="C:cilium"/>
    <property type="evidence" value="ECO:0007669"/>
    <property type="project" value="TreeGrafter"/>
</dbReference>
<dbReference type="SUPFAM" id="SSF50156">
    <property type="entry name" value="PDZ domain-like"/>
    <property type="match status" value="1"/>
</dbReference>
<feature type="domain" description="PDZ" evidence="4">
    <location>
        <begin position="26"/>
        <end position="68"/>
    </location>
</feature>
<dbReference type="Pfam" id="PF17820">
    <property type="entry name" value="PDZ_6"/>
    <property type="match status" value="1"/>
</dbReference>
<organism evidence="5 6">
    <name type="scientific">Callosobruchus maculatus</name>
    <name type="common">Southern cowpea weevil</name>
    <name type="synonym">Pulse bruchid</name>
    <dbReference type="NCBI Taxonomy" id="64391"/>
    <lineage>
        <taxon>Eukaryota</taxon>
        <taxon>Metazoa</taxon>
        <taxon>Ecdysozoa</taxon>
        <taxon>Arthropoda</taxon>
        <taxon>Hexapoda</taxon>
        <taxon>Insecta</taxon>
        <taxon>Pterygota</taxon>
        <taxon>Neoptera</taxon>
        <taxon>Endopterygota</taxon>
        <taxon>Coleoptera</taxon>
        <taxon>Polyphaga</taxon>
        <taxon>Cucujiformia</taxon>
        <taxon>Chrysomeloidea</taxon>
        <taxon>Chrysomelidae</taxon>
        <taxon>Bruchinae</taxon>
        <taxon>Bruchini</taxon>
        <taxon>Callosobruchus</taxon>
    </lineage>
</organism>
<evidence type="ECO:0000256" key="1">
    <source>
        <dbReference type="ARBA" id="ARBA00004316"/>
    </source>
</evidence>
<evidence type="ECO:0000259" key="4">
    <source>
        <dbReference type="PROSITE" id="PS50106"/>
    </source>
</evidence>
<dbReference type="PANTHER" id="PTHR23116:SF29">
    <property type="entry name" value="PDZ DOMAIN-CONTAINING PROTEIN 7"/>
    <property type="match status" value="1"/>
</dbReference>
<dbReference type="GO" id="GO:0002142">
    <property type="term" value="C:stereocilia ankle link complex"/>
    <property type="evidence" value="ECO:0007669"/>
    <property type="project" value="TreeGrafter"/>
</dbReference>
<dbReference type="InterPro" id="IPR001478">
    <property type="entry name" value="PDZ"/>
</dbReference>
<evidence type="ECO:0000256" key="2">
    <source>
        <dbReference type="ARBA" id="ARBA00022737"/>
    </source>
</evidence>
<comment type="subcellular location">
    <subcellularLocation>
        <location evidence="1">Cell projection</location>
    </subcellularLocation>
</comment>
<dbReference type="GO" id="GO:0005886">
    <property type="term" value="C:plasma membrane"/>
    <property type="evidence" value="ECO:0007669"/>
    <property type="project" value="TreeGrafter"/>
</dbReference>
<dbReference type="PROSITE" id="PS50106">
    <property type="entry name" value="PDZ"/>
    <property type="match status" value="1"/>
</dbReference>
<reference evidence="5 6" key="1">
    <citation type="submission" date="2019-01" db="EMBL/GenBank/DDBJ databases">
        <authorList>
            <person name="Sayadi A."/>
        </authorList>
    </citation>
    <scope>NUCLEOTIDE SEQUENCE [LARGE SCALE GENOMIC DNA]</scope>
</reference>
<evidence type="ECO:0000313" key="6">
    <source>
        <dbReference type="Proteomes" id="UP000410492"/>
    </source>
</evidence>
<dbReference type="InterPro" id="IPR041489">
    <property type="entry name" value="PDZ_6"/>
</dbReference>